<dbReference type="AlphaFoldDB" id="A0A4Y3J9L2"/>
<accession>A0A4Y3J9L2</accession>
<reference evidence="1 2" key="1">
    <citation type="submission" date="2019-06" db="EMBL/GenBank/DDBJ databases">
        <title>Whole genome shotgun sequence of Acinetobacter pittii NBRC 110514.</title>
        <authorList>
            <person name="Hosoyama A."/>
            <person name="Uohara A."/>
            <person name="Ohji S."/>
            <person name="Ichikawa N."/>
        </authorList>
    </citation>
    <scope>NUCLEOTIDE SEQUENCE [LARGE SCALE GENOMIC DNA]</scope>
    <source>
        <strain evidence="1 2">NBRC 110514</strain>
    </source>
</reference>
<protein>
    <submittedName>
        <fullName evidence="1">Uncharacterized protein</fullName>
    </submittedName>
</protein>
<evidence type="ECO:0000313" key="1">
    <source>
        <dbReference type="EMBL" id="GEA68493.1"/>
    </source>
</evidence>
<name>A0A4Y3J9L2_ACIPI</name>
<proteinExistence type="predicted"/>
<dbReference type="Proteomes" id="UP000317717">
    <property type="component" value="Unassembled WGS sequence"/>
</dbReference>
<dbReference type="EMBL" id="BJLJ01000011">
    <property type="protein sequence ID" value="GEA68493.1"/>
    <property type="molecule type" value="Genomic_DNA"/>
</dbReference>
<organism evidence="1 2">
    <name type="scientific">Acinetobacter pittii</name>
    <name type="common">Acinetobacter genomosp. 3</name>
    <dbReference type="NCBI Taxonomy" id="48296"/>
    <lineage>
        <taxon>Bacteria</taxon>
        <taxon>Pseudomonadati</taxon>
        <taxon>Pseudomonadota</taxon>
        <taxon>Gammaproteobacteria</taxon>
        <taxon>Moraxellales</taxon>
        <taxon>Moraxellaceae</taxon>
        <taxon>Acinetobacter</taxon>
        <taxon>Acinetobacter calcoaceticus/baumannii complex</taxon>
    </lineage>
</organism>
<comment type="caution">
    <text evidence="1">The sequence shown here is derived from an EMBL/GenBank/DDBJ whole genome shotgun (WGS) entry which is preliminary data.</text>
</comment>
<sequence>MLWNVFRVLQRGHLISIRLKPSVLANNLKQYWHFKFCIYFSALEKLTKYYKKYRKRTNICSFNLK</sequence>
<gene>
    <name evidence="1" type="ORF">PA3_26510</name>
</gene>
<evidence type="ECO:0000313" key="2">
    <source>
        <dbReference type="Proteomes" id="UP000317717"/>
    </source>
</evidence>